<evidence type="ECO:0000256" key="6">
    <source>
        <dbReference type="ARBA" id="ARBA00022777"/>
    </source>
</evidence>
<dbReference type="PROSITE" id="PS50109">
    <property type="entry name" value="HIS_KIN"/>
    <property type="match status" value="1"/>
</dbReference>
<dbReference type="PROSITE" id="PS50113">
    <property type="entry name" value="PAC"/>
    <property type="match status" value="1"/>
</dbReference>
<dbReference type="Pfam" id="PF02518">
    <property type="entry name" value="HATPase_c"/>
    <property type="match status" value="1"/>
</dbReference>
<name>A0A9Q4FRG5_9HYPH</name>
<gene>
    <name evidence="12" type="ORF">NF348_01590</name>
</gene>
<dbReference type="InterPro" id="IPR036890">
    <property type="entry name" value="HATPase_C_sf"/>
</dbReference>
<keyword evidence="5" id="KW-0547">Nucleotide-binding</keyword>
<evidence type="ECO:0000256" key="2">
    <source>
        <dbReference type="ARBA" id="ARBA00012438"/>
    </source>
</evidence>
<dbReference type="PANTHER" id="PTHR43065:SF10">
    <property type="entry name" value="PEROXIDE STRESS-ACTIVATED HISTIDINE KINASE MAK3"/>
    <property type="match status" value="1"/>
</dbReference>
<dbReference type="SUPFAM" id="SSF55785">
    <property type="entry name" value="PYP-like sensor domain (PAS domain)"/>
    <property type="match status" value="4"/>
</dbReference>
<evidence type="ECO:0000259" key="11">
    <source>
        <dbReference type="PROSITE" id="PS50113"/>
    </source>
</evidence>
<dbReference type="CDD" id="cd00130">
    <property type="entry name" value="PAS"/>
    <property type="match status" value="3"/>
</dbReference>
<dbReference type="Proteomes" id="UP001060275">
    <property type="component" value="Unassembled WGS sequence"/>
</dbReference>
<dbReference type="SUPFAM" id="SSF47384">
    <property type="entry name" value="Homodimeric domain of signal transducing histidine kinase"/>
    <property type="match status" value="1"/>
</dbReference>
<dbReference type="SMART" id="SM00388">
    <property type="entry name" value="HisKA"/>
    <property type="match status" value="1"/>
</dbReference>
<keyword evidence="13" id="KW-1185">Reference proteome</keyword>
<evidence type="ECO:0000313" key="12">
    <source>
        <dbReference type="EMBL" id="MCP8885789.1"/>
    </source>
</evidence>
<dbReference type="InterPro" id="IPR000014">
    <property type="entry name" value="PAS"/>
</dbReference>
<dbReference type="GO" id="GO:0000155">
    <property type="term" value="F:phosphorelay sensor kinase activity"/>
    <property type="evidence" value="ECO:0007669"/>
    <property type="project" value="InterPro"/>
</dbReference>
<dbReference type="Pfam" id="PF00512">
    <property type="entry name" value="HisKA"/>
    <property type="match status" value="1"/>
</dbReference>
<evidence type="ECO:0000256" key="8">
    <source>
        <dbReference type="ARBA" id="ARBA00023012"/>
    </source>
</evidence>
<keyword evidence="7" id="KW-0067">ATP-binding</keyword>
<dbReference type="InterPro" id="IPR035965">
    <property type="entry name" value="PAS-like_dom_sf"/>
</dbReference>
<dbReference type="RefSeq" id="WP_254673006.1">
    <property type="nucleotide sequence ID" value="NZ_JAMWDU010000001.1"/>
</dbReference>
<dbReference type="NCBIfam" id="TIGR00229">
    <property type="entry name" value="sensory_box"/>
    <property type="match status" value="2"/>
</dbReference>
<dbReference type="Gene3D" id="3.30.450.20">
    <property type="entry name" value="PAS domain"/>
    <property type="match status" value="4"/>
</dbReference>
<dbReference type="GO" id="GO:0006355">
    <property type="term" value="P:regulation of DNA-templated transcription"/>
    <property type="evidence" value="ECO:0007669"/>
    <property type="project" value="InterPro"/>
</dbReference>
<reference evidence="12" key="1">
    <citation type="submission" date="2022-06" db="EMBL/GenBank/DDBJ databases">
        <title>Devosia sp. XJ19-45 genome assembly.</title>
        <authorList>
            <person name="Li B."/>
            <person name="Cai M."/>
            <person name="Nie G."/>
            <person name="Li W."/>
        </authorList>
    </citation>
    <scope>NUCLEOTIDE SEQUENCE</scope>
    <source>
        <strain evidence="12">XJ19-45</strain>
    </source>
</reference>
<dbReference type="Pfam" id="PF00989">
    <property type="entry name" value="PAS"/>
    <property type="match status" value="1"/>
</dbReference>
<dbReference type="InterPro" id="IPR005467">
    <property type="entry name" value="His_kinase_dom"/>
</dbReference>
<dbReference type="InterPro" id="IPR003661">
    <property type="entry name" value="HisK_dim/P_dom"/>
</dbReference>
<dbReference type="InterPro" id="IPR000700">
    <property type="entry name" value="PAS-assoc_C"/>
</dbReference>
<dbReference type="Gene3D" id="1.10.287.130">
    <property type="match status" value="1"/>
</dbReference>
<keyword evidence="4" id="KW-0808">Transferase</keyword>
<dbReference type="Gene3D" id="3.30.565.10">
    <property type="entry name" value="Histidine kinase-like ATPase, C-terminal domain"/>
    <property type="match status" value="1"/>
</dbReference>
<dbReference type="CDD" id="cd00082">
    <property type="entry name" value="HisKA"/>
    <property type="match status" value="1"/>
</dbReference>
<evidence type="ECO:0000256" key="4">
    <source>
        <dbReference type="ARBA" id="ARBA00022679"/>
    </source>
</evidence>
<dbReference type="EMBL" id="JAMWDU010000001">
    <property type="protein sequence ID" value="MCP8885789.1"/>
    <property type="molecule type" value="Genomic_DNA"/>
</dbReference>
<evidence type="ECO:0000313" key="13">
    <source>
        <dbReference type="Proteomes" id="UP001060275"/>
    </source>
</evidence>
<proteinExistence type="predicted"/>
<feature type="domain" description="Histidine kinase" evidence="9">
    <location>
        <begin position="626"/>
        <end position="841"/>
    </location>
</feature>
<dbReference type="GO" id="GO:0005524">
    <property type="term" value="F:ATP binding"/>
    <property type="evidence" value="ECO:0007669"/>
    <property type="project" value="UniProtKB-KW"/>
</dbReference>
<sequence length="841" mass="93629">MSATIQDLNGFIDLIDDSVLVSSPGEIITGWNQGARELYGWTAAEAIGQTIPDLLQCETAQPRGEILDIVRDQGFWTGEAQRRSREGNDLLISLTWRARRAGETIELYETSRNMARHKELEIRLDRAQHLASSLFQSGTAAFWRLDFTRVLPMIHAIRAGGVKDLSSYLANNPAVISEMMKVTAVIDANDRAVEWHGSEKSRLLNGQLSQLWPQDARRFFADCVIGLVDGNQEAAAEVMLRAKDGRTFDALFTAHFAPHAAVDGTLVVAVSEITDRTRAHQAVARSDYRYRRLFPALAAAYWELDMRAMNERLALLRDKGVDDLVHHAARDPNFVEDALQLITVSDVNERTVDMMGVASRKDLIGLPVSRFWPDKSKAAFLGALNAGFQGFDWSDRETRLRTPDGREVDVLFSAASPPHMREIGIAVLSVTDITERRQAERRLAESEYRSRKLFEAMALGIWELDFRDMKAYVYNLVQQGLLRDLFSYWRDNPDFVTTMMSKVKVVEVNQKTLDLFGAESQEAIRVDLGRFWPPESHHLFLKAVQHTSVLKHDKFEAETRVRRLDGTVFDALFTSWEMPEITDPNHVLVGIVDISEKVAARAELARVRDEMAHASRVSMLGELTASIAHELNQPLAAITTLGEANRRYLDRNGVDLDKVRELNGRIIADTQRAAGIIGRIRQMAMPASPTHSVVQIEEVVKDSVTFLEHEVLSKNASLHMSVAADLAPVMGDAIQLQQVIVNLVVNAVQAMAATDKPERRISVSARPGDGRDIEILVADNGPGIPPATAEHIFDSFFTTKPTGMGIGLPICRTIVESFGGTIDLVPTEIGACFRVRLPVAS</sequence>
<keyword evidence="6" id="KW-0418">Kinase</keyword>
<dbReference type="PRINTS" id="PR00344">
    <property type="entry name" value="BCTRLSENSOR"/>
</dbReference>
<evidence type="ECO:0000256" key="7">
    <source>
        <dbReference type="ARBA" id="ARBA00022840"/>
    </source>
</evidence>
<comment type="catalytic activity">
    <reaction evidence="1">
        <text>ATP + protein L-histidine = ADP + protein N-phospho-L-histidine.</text>
        <dbReference type="EC" id="2.7.13.3"/>
    </reaction>
</comment>
<accession>A0A9Q4FRG5</accession>
<organism evidence="12 13">
    <name type="scientific">Devosia ureilytica</name>
    <dbReference type="NCBI Taxonomy" id="2952754"/>
    <lineage>
        <taxon>Bacteria</taxon>
        <taxon>Pseudomonadati</taxon>
        <taxon>Pseudomonadota</taxon>
        <taxon>Alphaproteobacteria</taxon>
        <taxon>Hyphomicrobiales</taxon>
        <taxon>Devosiaceae</taxon>
        <taxon>Devosia</taxon>
    </lineage>
</organism>
<evidence type="ECO:0000259" key="9">
    <source>
        <dbReference type="PROSITE" id="PS50109"/>
    </source>
</evidence>
<evidence type="ECO:0000256" key="3">
    <source>
        <dbReference type="ARBA" id="ARBA00022553"/>
    </source>
</evidence>
<dbReference type="SMART" id="SM00091">
    <property type="entry name" value="PAS"/>
    <property type="match status" value="3"/>
</dbReference>
<protein>
    <recommendedName>
        <fullName evidence="2">histidine kinase</fullName>
        <ecNumber evidence="2">2.7.13.3</ecNumber>
    </recommendedName>
</protein>
<dbReference type="InterPro" id="IPR004358">
    <property type="entry name" value="Sig_transdc_His_kin-like_C"/>
</dbReference>
<dbReference type="EC" id="2.7.13.3" evidence="2"/>
<feature type="domain" description="PAS" evidence="10">
    <location>
        <begin position="4"/>
        <end position="74"/>
    </location>
</feature>
<dbReference type="InterPro" id="IPR013767">
    <property type="entry name" value="PAS_fold"/>
</dbReference>
<feature type="domain" description="PAC" evidence="11">
    <location>
        <begin position="394"/>
        <end position="445"/>
    </location>
</feature>
<evidence type="ECO:0000259" key="10">
    <source>
        <dbReference type="PROSITE" id="PS50112"/>
    </source>
</evidence>
<evidence type="ECO:0000256" key="5">
    <source>
        <dbReference type="ARBA" id="ARBA00022741"/>
    </source>
</evidence>
<dbReference type="PROSITE" id="PS50112">
    <property type="entry name" value="PAS"/>
    <property type="match status" value="1"/>
</dbReference>
<dbReference type="AlphaFoldDB" id="A0A9Q4FRG5"/>
<evidence type="ECO:0000256" key="1">
    <source>
        <dbReference type="ARBA" id="ARBA00000085"/>
    </source>
</evidence>
<dbReference type="InterPro" id="IPR036097">
    <property type="entry name" value="HisK_dim/P_sf"/>
</dbReference>
<keyword evidence="8" id="KW-0902">Two-component regulatory system</keyword>
<comment type="caution">
    <text evidence="12">The sequence shown here is derived from an EMBL/GenBank/DDBJ whole genome shotgun (WGS) entry which is preliminary data.</text>
</comment>
<dbReference type="SUPFAM" id="SSF55874">
    <property type="entry name" value="ATPase domain of HSP90 chaperone/DNA topoisomerase II/histidine kinase"/>
    <property type="match status" value="1"/>
</dbReference>
<dbReference type="Pfam" id="PF13426">
    <property type="entry name" value="PAS_9"/>
    <property type="match status" value="3"/>
</dbReference>
<keyword evidence="3" id="KW-0597">Phosphoprotein</keyword>
<dbReference type="InterPro" id="IPR003594">
    <property type="entry name" value="HATPase_dom"/>
</dbReference>
<dbReference type="PANTHER" id="PTHR43065">
    <property type="entry name" value="SENSOR HISTIDINE KINASE"/>
    <property type="match status" value="1"/>
</dbReference>
<dbReference type="SMART" id="SM00387">
    <property type="entry name" value="HATPase_c"/>
    <property type="match status" value="1"/>
</dbReference>